<feature type="transmembrane region" description="Helical" evidence="8">
    <location>
        <begin position="161"/>
        <end position="180"/>
    </location>
</feature>
<reference evidence="9 10" key="1">
    <citation type="submission" date="2019-06" db="EMBL/GenBank/DDBJ databases">
        <title>Paenimaribius caenipelagi gen. nov., sp. nov., isolated from a tidal flat.</title>
        <authorList>
            <person name="Yoon J.-H."/>
        </authorList>
    </citation>
    <scope>NUCLEOTIDE SEQUENCE [LARGE SCALE GENOMIC DNA]</scope>
    <source>
        <strain evidence="9 10">JBTF-M29</strain>
    </source>
</reference>
<dbReference type="Proteomes" id="UP000318590">
    <property type="component" value="Unassembled WGS sequence"/>
</dbReference>
<comment type="similarity">
    <text evidence="2">Belongs to the AzlC family.</text>
</comment>
<feature type="transmembrane region" description="Helical" evidence="8">
    <location>
        <begin position="210"/>
        <end position="229"/>
    </location>
</feature>
<dbReference type="GO" id="GO:1903785">
    <property type="term" value="P:L-valine transmembrane transport"/>
    <property type="evidence" value="ECO:0007669"/>
    <property type="project" value="TreeGrafter"/>
</dbReference>
<feature type="transmembrane region" description="Helical" evidence="8">
    <location>
        <begin position="45"/>
        <end position="65"/>
    </location>
</feature>
<dbReference type="OrthoDB" id="3579489at2"/>
<evidence type="ECO:0000256" key="7">
    <source>
        <dbReference type="ARBA" id="ARBA00023136"/>
    </source>
</evidence>
<dbReference type="PANTHER" id="PTHR34979:SF1">
    <property type="entry name" value="INNER MEMBRANE PROTEIN YGAZ"/>
    <property type="match status" value="1"/>
</dbReference>
<evidence type="ECO:0000256" key="5">
    <source>
        <dbReference type="ARBA" id="ARBA00022692"/>
    </source>
</evidence>
<feature type="transmembrane region" description="Helical" evidence="8">
    <location>
        <begin position="130"/>
        <end position="149"/>
    </location>
</feature>
<feature type="transmembrane region" description="Helical" evidence="8">
    <location>
        <begin position="71"/>
        <end position="96"/>
    </location>
</feature>
<proteinExistence type="inferred from homology"/>
<keyword evidence="10" id="KW-1185">Reference proteome</keyword>
<comment type="caution">
    <text evidence="9">The sequence shown here is derived from an EMBL/GenBank/DDBJ whole genome shotgun (WGS) entry which is preliminary data.</text>
</comment>
<dbReference type="Pfam" id="PF03591">
    <property type="entry name" value="AzlC"/>
    <property type="match status" value="1"/>
</dbReference>
<evidence type="ECO:0000256" key="1">
    <source>
        <dbReference type="ARBA" id="ARBA00004651"/>
    </source>
</evidence>
<name>A0A547Q2X1_9RHOB</name>
<protein>
    <submittedName>
        <fullName evidence="9">Branched-chain amino acid ABC transporter permease</fullName>
    </submittedName>
</protein>
<sequence length="234" mass="24457">MSTSTTKSAFRDGFLQGLPFLLVIAPFGLLFGVVGSEAGLNVAQVMGFSFLVIAGAAQFTAVQLMTENAPVILILAAALTVNLRMAMYSASLVPYLGAAPLWQRALAAYLSVDQVYAASILRYQERTEPLPARIAFFFGVAAPLVPVWYGTTWAGAALGAQVPEAMALDFALPITFLAMLGPALRTLPHVAAAMVSAVMAVVLAGLPTGIGLLIAALCALLTGAAVETWQERRA</sequence>
<keyword evidence="6 8" id="KW-1133">Transmembrane helix</keyword>
<keyword evidence="4" id="KW-1003">Cell membrane</keyword>
<evidence type="ECO:0000313" key="10">
    <source>
        <dbReference type="Proteomes" id="UP000318590"/>
    </source>
</evidence>
<evidence type="ECO:0000256" key="3">
    <source>
        <dbReference type="ARBA" id="ARBA00022448"/>
    </source>
</evidence>
<evidence type="ECO:0000256" key="4">
    <source>
        <dbReference type="ARBA" id="ARBA00022475"/>
    </source>
</evidence>
<dbReference type="AlphaFoldDB" id="A0A547Q2X1"/>
<dbReference type="EMBL" id="VFSV01000013">
    <property type="protein sequence ID" value="TRD20711.1"/>
    <property type="molecule type" value="Genomic_DNA"/>
</dbReference>
<keyword evidence="7 8" id="KW-0472">Membrane</keyword>
<dbReference type="InterPro" id="IPR011606">
    <property type="entry name" value="Brnchd-chn_aa_trnsp_permease"/>
</dbReference>
<accession>A0A547Q2X1</accession>
<dbReference type="GO" id="GO:0005886">
    <property type="term" value="C:plasma membrane"/>
    <property type="evidence" value="ECO:0007669"/>
    <property type="project" value="UniProtKB-SubCell"/>
</dbReference>
<evidence type="ECO:0000256" key="8">
    <source>
        <dbReference type="SAM" id="Phobius"/>
    </source>
</evidence>
<keyword evidence="5 8" id="KW-0812">Transmembrane</keyword>
<dbReference type="RefSeq" id="WP_142834619.1">
    <property type="nucleotide sequence ID" value="NZ_VFSV01000013.1"/>
</dbReference>
<keyword evidence="3" id="KW-0813">Transport</keyword>
<evidence type="ECO:0000313" key="9">
    <source>
        <dbReference type="EMBL" id="TRD20711.1"/>
    </source>
</evidence>
<organism evidence="9 10">
    <name type="scientific">Palleronia caenipelagi</name>
    <dbReference type="NCBI Taxonomy" id="2489174"/>
    <lineage>
        <taxon>Bacteria</taxon>
        <taxon>Pseudomonadati</taxon>
        <taxon>Pseudomonadota</taxon>
        <taxon>Alphaproteobacteria</taxon>
        <taxon>Rhodobacterales</taxon>
        <taxon>Roseobacteraceae</taxon>
        <taxon>Palleronia</taxon>
    </lineage>
</organism>
<gene>
    <name evidence="9" type="ORF">FEV53_09710</name>
</gene>
<comment type="subcellular location">
    <subcellularLocation>
        <location evidence="1">Cell membrane</location>
        <topology evidence="1">Multi-pass membrane protein</topology>
    </subcellularLocation>
</comment>
<dbReference type="PANTHER" id="PTHR34979">
    <property type="entry name" value="INNER MEMBRANE PROTEIN YGAZ"/>
    <property type="match status" value="1"/>
</dbReference>
<evidence type="ECO:0000256" key="2">
    <source>
        <dbReference type="ARBA" id="ARBA00010735"/>
    </source>
</evidence>
<evidence type="ECO:0000256" key="6">
    <source>
        <dbReference type="ARBA" id="ARBA00022989"/>
    </source>
</evidence>
<feature type="transmembrane region" description="Helical" evidence="8">
    <location>
        <begin position="14"/>
        <end position="33"/>
    </location>
</feature>